<dbReference type="PANTHER" id="PTHR43130">
    <property type="entry name" value="ARAC-FAMILY TRANSCRIPTIONAL REGULATOR"/>
    <property type="match status" value="1"/>
</dbReference>
<dbReference type="InterPro" id="IPR009057">
    <property type="entry name" value="Homeodomain-like_sf"/>
</dbReference>
<dbReference type="Proteomes" id="UP000663629">
    <property type="component" value="Plasmid p1"/>
</dbReference>
<accession>A0ABX7JJA7</accession>
<evidence type="ECO:0000259" key="3">
    <source>
        <dbReference type="PROSITE" id="PS01124"/>
    </source>
</evidence>
<keyword evidence="2" id="KW-0804">Transcription</keyword>
<dbReference type="InterPro" id="IPR029062">
    <property type="entry name" value="Class_I_gatase-like"/>
</dbReference>
<dbReference type="Pfam" id="PF01965">
    <property type="entry name" value="DJ-1_PfpI"/>
    <property type="match status" value="1"/>
</dbReference>
<dbReference type="EMBL" id="CP070369">
    <property type="protein sequence ID" value="QRZ14321.1"/>
    <property type="molecule type" value="Genomic_DNA"/>
</dbReference>
<dbReference type="Gene3D" id="1.10.10.60">
    <property type="entry name" value="Homeodomain-like"/>
    <property type="match status" value="1"/>
</dbReference>
<sequence length="313" mass="33654">MQPFSAFHLTFLLLDGFSNMVLANAIEPLRAARDLSGKRLFSWQIASPNGAVVTSSSRLSIGVDIALPRVGATDALIVVAGYGVRDHLRRVTLQQVLQKGRGLPLVGGIDTGAWMLAEAGLLAGRRATIHWMEHEALAEAFPEVEVISAPWVTDGNTVTAGGAQGVLSWSLDLIGQRADDALRYDVGNMFGRTHMDPAMAGQARMIDRALPAPLQRAILAMRESAEHPLPLVAIAARAALSTRTMDRLFRAHLGMAAGGYYRQIRLSHARALAIDSAQPLDEIASRTGFSSASTLARAYRAHFGETIRGTQRG</sequence>
<feature type="domain" description="HTH araC/xylS-type" evidence="3">
    <location>
        <begin position="215"/>
        <end position="313"/>
    </location>
</feature>
<dbReference type="Gene3D" id="3.40.50.880">
    <property type="match status" value="1"/>
</dbReference>
<keyword evidence="1" id="KW-0805">Transcription regulation</keyword>
<evidence type="ECO:0000313" key="4">
    <source>
        <dbReference type="EMBL" id="QRZ14321.1"/>
    </source>
</evidence>
<proteinExistence type="predicted"/>
<protein>
    <submittedName>
        <fullName evidence="4">GlxA family transcriptional regulator</fullName>
    </submittedName>
</protein>
<dbReference type="InterPro" id="IPR018060">
    <property type="entry name" value="HTH_AraC"/>
</dbReference>
<dbReference type="RefSeq" id="WP_205295298.1">
    <property type="nucleotide sequence ID" value="NZ_CP070369.1"/>
</dbReference>
<name>A0ABX7JJA7_9RHOB</name>
<gene>
    <name evidence="4" type="ORF">JWJ88_12585</name>
</gene>
<dbReference type="PROSITE" id="PS01124">
    <property type="entry name" value="HTH_ARAC_FAMILY_2"/>
    <property type="match status" value="1"/>
</dbReference>
<evidence type="ECO:0000256" key="1">
    <source>
        <dbReference type="ARBA" id="ARBA00023015"/>
    </source>
</evidence>
<evidence type="ECO:0000256" key="2">
    <source>
        <dbReference type="ARBA" id="ARBA00023163"/>
    </source>
</evidence>
<dbReference type="PANTHER" id="PTHR43130:SF3">
    <property type="entry name" value="HTH-TYPE TRANSCRIPTIONAL REGULATOR RV1931C"/>
    <property type="match status" value="1"/>
</dbReference>
<dbReference type="CDD" id="cd03136">
    <property type="entry name" value="GATase1_AraC_ArgR_like"/>
    <property type="match status" value="1"/>
</dbReference>
<keyword evidence="4" id="KW-0614">Plasmid</keyword>
<organism evidence="4 5">
    <name type="scientific">Paracoccus methylovorus</name>
    <dbReference type="NCBI Taxonomy" id="2812658"/>
    <lineage>
        <taxon>Bacteria</taxon>
        <taxon>Pseudomonadati</taxon>
        <taxon>Pseudomonadota</taxon>
        <taxon>Alphaproteobacteria</taxon>
        <taxon>Rhodobacterales</taxon>
        <taxon>Paracoccaceae</taxon>
        <taxon>Paracoccus</taxon>
    </lineage>
</organism>
<dbReference type="InterPro" id="IPR052158">
    <property type="entry name" value="INH-QAR"/>
</dbReference>
<dbReference type="SMART" id="SM00342">
    <property type="entry name" value="HTH_ARAC"/>
    <property type="match status" value="1"/>
</dbReference>
<reference evidence="4 5" key="1">
    <citation type="submission" date="2021-02" db="EMBL/GenBank/DDBJ databases">
        <title>Paracoccus methylovroum sp.nov., a new methanol and methylamine utilizing methylotrophic denitrifer.</title>
        <authorList>
            <person name="Timsy T."/>
            <person name="Behrendt U."/>
            <person name="Ulrich A."/>
            <person name="Spanner T."/>
            <person name="Foesel B.U."/>
            <person name="Horn M.A."/>
            <person name="Kolb S."/>
        </authorList>
    </citation>
    <scope>NUCLEOTIDE SEQUENCE [LARGE SCALE GENOMIC DNA]</scope>
    <source>
        <strain evidence="4 5">H4-D09</strain>
        <plasmid evidence="4 5">p1</plasmid>
    </source>
</reference>
<evidence type="ECO:0000313" key="5">
    <source>
        <dbReference type="Proteomes" id="UP000663629"/>
    </source>
</evidence>
<dbReference type="InterPro" id="IPR002818">
    <property type="entry name" value="DJ-1/PfpI"/>
</dbReference>
<dbReference type="Pfam" id="PF12833">
    <property type="entry name" value="HTH_18"/>
    <property type="match status" value="1"/>
</dbReference>
<keyword evidence="5" id="KW-1185">Reference proteome</keyword>
<geneLocation type="plasmid" evidence="4 5">
    <name>p1</name>
</geneLocation>
<dbReference type="SUPFAM" id="SSF52317">
    <property type="entry name" value="Class I glutamine amidotransferase-like"/>
    <property type="match status" value="1"/>
</dbReference>
<dbReference type="SUPFAM" id="SSF46689">
    <property type="entry name" value="Homeodomain-like"/>
    <property type="match status" value="2"/>
</dbReference>